<comment type="similarity">
    <text evidence="3">Belongs to the iron-sulfur dependent L-serine dehydratase family.</text>
</comment>
<dbReference type="EC" id="4.3.1.17" evidence="4"/>
<sequence length="534" mass="56294">MIVSIFNDVIGPVMRGPSSSHCAAALRIGRIARDLMGQQIESVLVQFDHSGSLPATHQTQGSDMGLFGGLLGWEADDERLPESAKYLSGANIDLRFEYGDYGDAHPNTYRLHLSNGQESHQLIAISTGGGMIEVIQIDGVSVSLFGDYYETIAWAPAGSLGETVDETSVRDSLAADSVLIQRHESIDLIQVRSQEPLSDPSIKSIIGTVSRVRHLSPVLPVQSQPDTDVPFRSCTQMMQSAEGSDKLLWQLAVDYETARSGMSSDAVVAKMVDLVQLIRRSIQQGLAGTQYEDRVLGFQSGGFQKMMDTGQLLDGGMLNRIVLYTTALMEVKSSMGVIIAAPTAGACAALPATCIAAGEVLGKSDEEIARAMLAAGLIGVFITTPWSFAAEVGGCQAEGGSASAMSAAALVTFSNGNRQQAVGAASMAMQNMLGLICDPVANRVEVPCLGKNVMAASNALSCANMSLSGFDCVIPFDETVEAAKQVALRMPREHRCTALGGLSTTPTSLAIEKRMSGCGSGCGCGPVVTPELKM</sequence>
<protein>
    <recommendedName>
        <fullName evidence="4">L-serine ammonia-lyase</fullName>
        <ecNumber evidence="4">4.3.1.17</ecNumber>
    </recommendedName>
</protein>
<evidence type="ECO:0000256" key="11">
    <source>
        <dbReference type="ARBA" id="ARBA00049406"/>
    </source>
</evidence>
<comment type="cofactor">
    <cofactor evidence="1">
        <name>[4Fe-4S] cluster</name>
        <dbReference type="ChEBI" id="CHEBI:49883"/>
    </cofactor>
</comment>
<evidence type="ECO:0000259" key="12">
    <source>
        <dbReference type="Pfam" id="PF03313"/>
    </source>
</evidence>
<dbReference type="PANTHER" id="PTHR30182:SF1">
    <property type="entry name" value="L-SERINE DEHYDRATASE 1"/>
    <property type="match status" value="1"/>
</dbReference>
<dbReference type="Pfam" id="PF03313">
    <property type="entry name" value="SDH_alpha"/>
    <property type="match status" value="1"/>
</dbReference>
<evidence type="ECO:0000256" key="9">
    <source>
        <dbReference type="ARBA" id="ARBA00023014"/>
    </source>
</evidence>
<evidence type="ECO:0000256" key="7">
    <source>
        <dbReference type="ARBA" id="ARBA00022723"/>
    </source>
</evidence>
<evidence type="ECO:0000313" key="13">
    <source>
        <dbReference type="EMBL" id="QDT12438.1"/>
    </source>
</evidence>
<reference evidence="13 14" key="1">
    <citation type="submission" date="2019-02" db="EMBL/GenBank/DDBJ databases">
        <title>Deep-cultivation of Planctomycetes and their phenomic and genomic characterization uncovers novel biology.</title>
        <authorList>
            <person name="Wiegand S."/>
            <person name="Jogler M."/>
            <person name="Boedeker C."/>
            <person name="Pinto D."/>
            <person name="Vollmers J."/>
            <person name="Rivas-Marin E."/>
            <person name="Kohn T."/>
            <person name="Peeters S.H."/>
            <person name="Heuer A."/>
            <person name="Rast P."/>
            <person name="Oberbeckmann S."/>
            <person name="Bunk B."/>
            <person name="Jeske O."/>
            <person name="Meyerdierks A."/>
            <person name="Storesund J.E."/>
            <person name="Kallscheuer N."/>
            <person name="Luecker S."/>
            <person name="Lage O.M."/>
            <person name="Pohl T."/>
            <person name="Merkel B.J."/>
            <person name="Hornburger P."/>
            <person name="Mueller R.-W."/>
            <person name="Bruemmer F."/>
            <person name="Labrenz M."/>
            <person name="Spormann A.M."/>
            <person name="Op den Camp H."/>
            <person name="Overmann J."/>
            <person name="Amann R."/>
            <person name="Jetten M.S.M."/>
            <person name="Mascher T."/>
            <person name="Medema M.H."/>
            <person name="Devos D.P."/>
            <person name="Kaster A.-K."/>
            <person name="Ovreas L."/>
            <person name="Rohde M."/>
            <person name="Galperin M.Y."/>
            <person name="Jogler C."/>
        </authorList>
    </citation>
    <scope>NUCLEOTIDE SEQUENCE [LARGE SCALE GENOMIC DNA]</scope>
    <source>
        <strain evidence="13 14">K23_9</strain>
    </source>
</reference>
<accession>A0A517NZA0</accession>
<dbReference type="InterPro" id="IPR029009">
    <property type="entry name" value="ASB_dom_sf"/>
</dbReference>
<feature type="domain" description="Serine dehydratase-like alpha subunit" evidence="12">
    <location>
        <begin position="248"/>
        <end position="502"/>
    </location>
</feature>
<comment type="catalytic activity">
    <reaction evidence="11">
        <text>L-serine = pyruvate + NH4(+)</text>
        <dbReference type="Rhea" id="RHEA:19169"/>
        <dbReference type="ChEBI" id="CHEBI:15361"/>
        <dbReference type="ChEBI" id="CHEBI:28938"/>
        <dbReference type="ChEBI" id="CHEBI:33384"/>
        <dbReference type="EC" id="4.3.1.17"/>
    </reaction>
</comment>
<dbReference type="OrthoDB" id="9805537at2"/>
<dbReference type="SUPFAM" id="SSF143548">
    <property type="entry name" value="Serine metabolism enzymes domain"/>
    <property type="match status" value="1"/>
</dbReference>
<proteinExistence type="inferred from homology"/>
<dbReference type="GO" id="GO:0006094">
    <property type="term" value="P:gluconeogenesis"/>
    <property type="evidence" value="ECO:0007669"/>
    <property type="project" value="UniProtKB-KW"/>
</dbReference>
<evidence type="ECO:0000256" key="6">
    <source>
        <dbReference type="ARBA" id="ARBA00022485"/>
    </source>
</evidence>
<evidence type="ECO:0000256" key="4">
    <source>
        <dbReference type="ARBA" id="ARBA00012093"/>
    </source>
</evidence>
<dbReference type="Proteomes" id="UP000319817">
    <property type="component" value="Chromosome"/>
</dbReference>
<evidence type="ECO:0000256" key="2">
    <source>
        <dbReference type="ARBA" id="ARBA00004742"/>
    </source>
</evidence>
<keyword evidence="14" id="KW-1185">Reference proteome</keyword>
<evidence type="ECO:0000256" key="8">
    <source>
        <dbReference type="ARBA" id="ARBA00023004"/>
    </source>
</evidence>
<keyword evidence="5" id="KW-0312">Gluconeogenesis</keyword>
<organism evidence="13 14">
    <name type="scientific">Stieleria marina</name>
    <dbReference type="NCBI Taxonomy" id="1930275"/>
    <lineage>
        <taxon>Bacteria</taxon>
        <taxon>Pseudomonadati</taxon>
        <taxon>Planctomycetota</taxon>
        <taxon>Planctomycetia</taxon>
        <taxon>Pirellulales</taxon>
        <taxon>Pirellulaceae</taxon>
        <taxon>Stieleria</taxon>
    </lineage>
</organism>
<evidence type="ECO:0000256" key="3">
    <source>
        <dbReference type="ARBA" id="ARBA00008636"/>
    </source>
</evidence>
<keyword evidence="7" id="KW-0479">Metal-binding</keyword>
<keyword evidence="8" id="KW-0408">Iron</keyword>
<evidence type="ECO:0000256" key="5">
    <source>
        <dbReference type="ARBA" id="ARBA00022432"/>
    </source>
</evidence>
<dbReference type="InterPro" id="IPR005130">
    <property type="entry name" value="Ser_deHydtase-like_asu"/>
</dbReference>
<keyword evidence="9" id="KW-0411">Iron-sulfur</keyword>
<dbReference type="RefSeq" id="WP_145420318.1">
    <property type="nucleotide sequence ID" value="NZ_CP036526.1"/>
</dbReference>
<name>A0A517NZA0_9BACT</name>
<dbReference type="InterPro" id="IPR051318">
    <property type="entry name" value="Fe-S_L-Ser"/>
</dbReference>
<dbReference type="Gene3D" id="3.30.1330.90">
    <property type="entry name" value="D-3-phosphoglycerate dehydrogenase, domain 3"/>
    <property type="match status" value="1"/>
</dbReference>
<keyword evidence="6" id="KW-0004">4Fe-4S</keyword>
<gene>
    <name evidence="13" type="primary">sdhA</name>
    <name evidence="13" type="ORF">K239x_44480</name>
</gene>
<dbReference type="GO" id="GO:0046872">
    <property type="term" value="F:metal ion binding"/>
    <property type="evidence" value="ECO:0007669"/>
    <property type="project" value="UniProtKB-KW"/>
</dbReference>
<dbReference type="PANTHER" id="PTHR30182">
    <property type="entry name" value="L-SERINE DEHYDRATASE"/>
    <property type="match status" value="1"/>
</dbReference>
<dbReference type="GO" id="GO:0003941">
    <property type="term" value="F:L-serine ammonia-lyase activity"/>
    <property type="evidence" value="ECO:0007669"/>
    <property type="project" value="UniProtKB-EC"/>
</dbReference>
<evidence type="ECO:0000256" key="10">
    <source>
        <dbReference type="ARBA" id="ARBA00023239"/>
    </source>
</evidence>
<dbReference type="GO" id="GO:0051539">
    <property type="term" value="F:4 iron, 4 sulfur cluster binding"/>
    <property type="evidence" value="ECO:0007669"/>
    <property type="project" value="UniProtKB-KW"/>
</dbReference>
<evidence type="ECO:0000256" key="1">
    <source>
        <dbReference type="ARBA" id="ARBA00001966"/>
    </source>
</evidence>
<comment type="pathway">
    <text evidence="2">Carbohydrate biosynthesis; gluconeogenesis.</text>
</comment>
<dbReference type="AlphaFoldDB" id="A0A517NZA0"/>
<dbReference type="EMBL" id="CP036526">
    <property type="protein sequence ID" value="QDT12438.1"/>
    <property type="molecule type" value="Genomic_DNA"/>
</dbReference>
<keyword evidence="10 13" id="KW-0456">Lyase</keyword>
<evidence type="ECO:0000313" key="14">
    <source>
        <dbReference type="Proteomes" id="UP000319817"/>
    </source>
</evidence>